<dbReference type="InterPro" id="IPR032808">
    <property type="entry name" value="DoxX"/>
</dbReference>
<evidence type="ECO:0000256" key="4">
    <source>
        <dbReference type="ARBA" id="ARBA00023136"/>
    </source>
</evidence>
<proteinExistence type="predicted"/>
<dbReference type="Pfam" id="PF13564">
    <property type="entry name" value="DoxX_2"/>
    <property type="match status" value="1"/>
</dbReference>
<reference evidence="6 7" key="1">
    <citation type="submission" date="2021-04" db="EMBL/GenBank/DDBJ databases">
        <title>Characterization of the biosynthetic gene cluster of new lipopeptides with antitumor activity in the genome of the marine Streptomyces PHM034.</title>
        <authorList>
            <person name="Ceniceros A."/>
            <person name="Canedo L."/>
            <person name="Mendez C."/>
            <person name="Olano C."/>
            <person name="Schleissner C."/>
            <person name="Cuevas C."/>
            <person name="De La Calle F."/>
            <person name="Salas J.A."/>
        </authorList>
    </citation>
    <scope>NUCLEOTIDE SEQUENCE [LARGE SCALE GENOMIC DNA]</scope>
    <source>
        <strain evidence="6 7">PHM034</strain>
    </source>
</reference>
<protein>
    <submittedName>
        <fullName evidence="6">DoxX family protein</fullName>
    </submittedName>
</protein>
<comment type="caution">
    <text evidence="6">The sequence shown here is derived from an EMBL/GenBank/DDBJ whole genome shotgun (WGS) entry which is preliminary data.</text>
</comment>
<evidence type="ECO:0000256" key="2">
    <source>
        <dbReference type="ARBA" id="ARBA00022692"/>
    </source>
</evidence>
<dbReference type="AlphaFoldDB" id="A0A941FCL2"/>
<dbReference type="EMBL" id="JAGTPG010000002">
    <property type="protein sequence ID" value="MBR8642163.1"/>
    <property type="molecule type" value="Genomic_DNA"/>
</dbReference>
<comment type="subcellular location">
    <subcellularLocation>
        <location evidence="1">Membrane</location>
        <topology evidence="1">Multi-pass membrane protein</topology>
    </subcellularLocation>
</comment>
<keyword evidence="4 5" id="KW-0472">Membrane</keyword>
<evidence type="ECO:0000256" key="1">
    <source>
        <dbReference type="ARBA" id="ARBA00004141"/>
    </source>
</evidence>
<evidence type="ECO:0000313" key="6">
    <source>
        <dbReference type="EMBL" id="MBR8642163.1"/>
    </source>
</evidence>
<name>A0A941FCL2_9ACTN</name>
<evidence type="ECO:0000256" key="3">
    <source>
        <dbReference type="ARBA" id="ARBA00022989"/>
    </source>
</evidence>
<dbReference type="Proteomes" id="UP000682308">
    <property type="component" value="Unassembled WGS sequence"/>
</dbReference>
<keyword evidence="2 5" id="KW-0812">Transmembrane</keyword>
<sequence length="124" mass="12624">MNIVLWVLQVALAAVFLSAGLPKIAKPKEELVAPMGQWVNSFPAPGIKLLGLVEVLGAVGLVVPPLVGVAPVLSPVAAAGIVVIMIGAIVAHARESAGSKIAMNVILGVLAAVVVWGRFGPYAF</sequence>
<gene>
    <name evidence="6" type="ORF">KEF29_29665</name>
</gene>
<accession>A0A941FCL2</accession>
<feature type="transmembrane region" description="Helical" evidence="5">
    <location>
        <begin position="66"/>
        <end position="89"/>
    </location>
</feature>
<organism evidence="6 7">
    <name type="scientific">Streptomyces tuirus</name>
    <dbReference type="NCBI Taxonomy" id="68278"/>
    <lineage>
        <taxon>Bacteria</taxon>
        <taxon>Bacillati</taxon>
        <taxon>Actinomycetota</taxon>
        <taxon>Actinomycetes</taxon>
        <taxon>Kitasatosporales</taxon>
        <taxon>Streptomycetaceae</taxon>
        <taxon>Streptomyces</taxon>
    </lineage>
</organism>
<keyword evidence="3 5" id="KW-1133">Transmembrane helix</keyword>
<dbReference type="GO" id="GO:0016020">
    <property type="term" value="C:membrane"/>
    <property type="evidence" value="ECO:0007669"/>
    <property type="project" value="UniProtKB-SubCell"/>
</dbReference>
<evidence type="ECO:0000256" key="5">
    <source>
        <dbReference type="SAM" id="Phobius"/>
    </source>
</evidence>
<feature type="transmembrane region" description="Helical" evidence="5">
    <location>
        <begin position="101"/>
        <end position="119"/>
    </location>
</feature>
<keyword evidence="7" id="KW-1185">Reference proteome</keyword>
<evidence type="ECO:0000313" key="7">
    <source>
        <dbReference type="Proteomes" id="UP000682308"/>
    </source>
</evidence>